<sequence length="209" mass="22745">LSTALFVFFLAAVMFFIANVGISWFVKFFLIVLPLFALMILTEEYRIQRILSFLYPEKDPLGASYQVNAALTALSEGGFWGKGLGNGVRKIAGIPEVQSDFIFAVWGEEMGFLGVLFYFLLLTVFTLKAVSVSLKAGTRFACFLGLGCAFIIFFQSLMNCGVIVRFFPSTGVPLPFFSSGGSSLLVTLSVCGFILNVSRKKADGGVSNV</sequence>
<feature type="transmembrane region" description="Helical" evidence="16">
    <location>
        <begin position="110"/>
        <end position="130"/>
    </location>
</feature>
<accession>A0A9D9EPD5</accession>
<dbReference type="Proteomes" id="UP000823616">
    <property type="component" value="Unassembled WGS sequence"/>
</dbReference>
<evidence type="ECO:0000256" key="3">
    <source>
        <dbReference type="ARBA" id="ARBA00022679"/>
    </source>
</evidence>
<feature type="transmembrane region" description="Helical" evidence="16">
    <location>
        <begin position="176"/>
        <end position="195"/>
    </location>
</feature>
<feature type="non-terminal residue" evidence="17">
    <location>
        <position position="1"/>
    </location>
</feature>
<comment type="catalytic activity">
    <reaction evidence="15">
        <text>[GlcNAc-(1-&gt;4)-Mur2Ac(oyl-L-Ala-gamma-D-Glu-L-Lys-D-Ala-D-Ala)](n)-di-trans,octa-cis-undecaprenyl diphosphate + beta-D-GlcNAc-(1-&gt;4)-Mur2Ac(oyl-L-Ala-gamma-D-Glu-L-Lys-D-Ala-D-Ala)-di-trans,octa-cis-undecaprenyl diphosphate = [GlcNAc-(1-&gt;4)-Mur2Ac(oyl-L-Ala-gamma-D-Glu-L-Lys-D-Ala-D-Ala)](n+1)-di-trans,octa-cis-undecaprenyl diphosphate + di-trans,octa-cis-undecaprenyl diphosphate + H(+)</text>
        <dbReference type="Rhea" id="RHEA:23708"/>
        <dbReference type="Rhea" id="RHEA-COMP:9602"/>
        <dbReference type="Rhea" id="RHEA-COMP:9603"/>
        <dbReference type="ChEBI" id="CHEBI:15378"/>
        <dbReference type="ChEBI" id="CHEBI:58405"/>
        <dbReference type="ChEBI" id="CHEBI:60033"/>
        <dbReference type="ChEBI" id="CHEBI:78435"/>
        <dbReference type="EC" id="2.4.99.28"/>
    </reaction>
</comment>
<proteinExistence type="inferred from homology"/>
<evidence type="ECO:0000256" key="8">
    <source>
        <dbReference type="ARBA" id="ARBA00023136"/>
    </source>
</evidence>
<evidence type="ECO:0000256" key="16">
    <source>
        <dbReference type="SAM" id="Phobius"/>
    </source>
</evidence>
<keyword evidence="4 16" id="KW-0812">Transmembrane</keyword>
<evidence type="ECO:0000256" key="6">
    <source>
        <dbReference type="ARBA" id="ARBA00022984"/>
    </source>
</evidence>
<keyword evidence="2" id="KW-0328">Glycosyltransferase</keyword>
<dbReference type="PANTHER" id="PTHR30474:SF2">
    <property type="entry name" value="PEPTIDOGLYCAN GLYCOSYLTRANSFERASE FTSW-RELATED"/>
    <property type="match status" value="1"/>
</dbReference>
<gene>
    <name evidence="17" type="ORF">IAA96_05900</name>
</gene>
<evidence type="ECO:0000256" key="2">
    <source>
        <dbReference type="ARBA" id="ARBA00022676"/>
    </source>
</evidence>
<comment type="similarity">
    <text evidence="11">Belongs to the SEDS family. FtsW subfamily.</text>
</comment>
<dbReference type="GO" id="GO:0015648">
    <property type="term" value="F:lipid-linked peptidoglycan transporter activity"/>
    <property type="evidence" value="ECO:0007669"/>
    <property type="project" value="TreeGrafter"/>
</dbReference>
<dbReference type="GO" id="GO:0051301">
    <property type="term" value="P:cell division"/>
    <property type="evidence" value="ECO:0007669"/>
    <property type="project" value="InterPro"/>
</dbReference>
<evidence type="ECO:0000256" key="1">
    <source>
        <dbReference type="ARBA" id="ARBA00004141"/>
    </source>
</evidence>
<organism evidence="17 18">
    <name type="scientific">Candidatus Avitreponema avistercoris</name>
    <dbReference type="NCBI Taxonomy" id="2840705"/>
    <lineage>
        <taxon>Bacteria</taxon>
        <taxon>Pseudomonadati</taxon>
        <taxon>Spirochaetota</taxon>
        <taxon>Spirochaetia</taxon>
        <taxon>Spirochaetales</taxon>
        <taxon>Candidatus Avitreponema</taxon>
    </lineage>
</organism>
<feature type="transmembrane region" description="Helical" evidence="16">
    <location>
        <begin position="7"/>
        <end position="40"/>
    </location>
</feature>
<reference evidence="17" key="1">
    <citation type="submission" date="2020-10" db="EMBL/GenBank/DDBJ databases">
        <authorList>
            <person name="Gilroy R."/>
        </authorList>
    </citation>
    <scope>NUCLEOTIDE SEQUENCE</scope>
    <source>
        <strain evidence="17">B3-4054</strain>
    </source>
</reference>
<evidence type="ECO:0000256" key="13">
    <source>
        <dbReference type="ARBA" id="ARBA00041418"/>
    </source>
</evidence>
<dbReference type="InterPro" id="IPR001182">
    <property type="entry name" value="FtsW/RodA"/>
</dbReference>
<dbReference type="GO" id="GO:0009252">
    <property type="term" value="P:peptidoglycan biosynthetic process"/>
    <property type="evidence" value="ECO:0007669"/>
    <property type="project" value="UniProtKB-KW"/>
</dbReference>
<name>A0A9D9EPD5_9SPIR</name>
<keyword evidence="6" id="KW-0573">Peptidoglycan synthesis</keyword>
<evidence type="ECO:0000256" key="14">
    <source>
        <dbReference type="ARBA" id="ARBA00044770"/>
    </source>
</evidence>
<evidence type="ECO:0000256" key="7">
    <source>
        <dbReference type="ARBA" id="ARBA00022989"/>
    </source>
</evidence>
<protein>
    <recommendedName>
        <fullName evidence="12">Probable peptidoglycan glycosyltransferase FtsW</fullName>
        <ecNumber evidence="14">2.4.99.28</ecNumber>
    </recommendedName>
    <alternativeName>
        <fullName evidence="13">Cell division protein FtsW</fullName>
    </alternativeName>
    <alternativeName>
        <fullName evidence="10">Cell wall polymerase</fullName>
    </alternativeName>
    <alternativeName>
        <fullName evidence="9">Peptidoglycan polymerase</fullName>
    </alternativeName>
</protein>
<evidence type="ECO:0000313" key="17">
    <source>
        <dbReference type="EMBL" id="MBO8450623.1"/>
    </source>
</evidence>
<evidence type="ECO:0000256" key="11">
    <source>
        <dbReference type="ARBA" id="ARBA00038053"/>
    </source>
</evidence>
<feature type="transmembrane region" description="Helical" evidence="16">
    <location>
        <begin position="142"/>
        <end position="164"/>
    </location>
</feature>
<evidence type="ECO:0000256" key="10">
    <source>
        <dbReference type="ARBA" id="ARBA00033270"/>
    </source>
</evidence>
<keyword evidence="8 16" id="KW-0472">Membrane</keyword>
<dbReference type="AlphaFoldDB" id="A0A9D9EPD5"/>
<dbReference type="PANTHER" id="PTHR30474">
    <property type="entry name" value="CELL CYCLE PROTEIN"/>
    <property type="match status" value="1"/>
</dbReference>
<dbReference type="GO" id="GO:0032153">
    <property type="term" value="C:cell division site"/>
    <property type="evidence" value="ECO:0007669"/>
    <property type="project" value="TreeGrafter"/>
</dbReference>
<evidence type="ECO:0000256" key="12">
    <source>
        <dbReference type="ARBA" id="ARBA00041185"/>
    </source>
</evidence>
<evidence type="ECO:0000256" key="15">
    <source>
        <dbReference type="ARBA" id="ARBA00049902"/>
    </source>
</evidence>
<comment type="subcellular location">
    <subcellularLocation>
        <location evidence="1">Membrane</location>
        <topology evidence="1">Multi-pass membrane protein</topology>
    </subcellularLocation>
</comment>
<dbReference type="GO" id="GO:0008955">
    <property type="term" value="F:peptidoglycan glycosyltransferase activity"/>
    <property type="evidence" value="ECO:0007669"/>
    <property type="project" value="UniProtKB-EC"/>
</dbReference>
<dbReference type="GO" id="GO:0005886">
    <property type="term" value="C:plasma membrane"/>
    <property type="evidence" value="ECO:0007669"/>
    <property type="project" value="TreeGrafter"/>
</dbReference>
<keyword evidence="3" id="KW-0808">Transferase</keyword>
<dbReference type="Pfam" id="PF01098">
    <property type="entry name" value="FTSW_RODA_SPOVE"/>
    <property type="match status" value="1"/>
</dbReference>
<comment type="caution">
    <text evidence="17">The sequence shown here is derived from an EMBL/GenBank/DDBJ whole genome shotgun (WGS) entry which is preliminary data.</text>
</comment>
<dbReference type="EMBL" id="JADIMS010000107">
    <property type="protein sequence ID" value="MBO8450623.1"/>
    <property type="molecule type" value="Genomic_DNA"/>
</dbReference>
<reference evidence="17" key="2">
    <citation type="journal article" date="2021" name="PeerJ">
        <title>Extensive microbial diversity within the chicken gut microbiome revealed by metagenomics and culture.</title>
        <authorList>
            <person name="Gilroy R."/>
            <person name="Ravi A."/>
            <person name="Getino M."/>
            <person name="Pursley I."/>
            <person name="Horton D.L."/>
            <person name="Alikhan N.F."/>
            <person name="Baker D."/>
            <person name="Gharbi K."/>
            <person name="Hall N."/>
            <person name="Watson M."/>
            <person name="Adriaenssens E.M."/>
            <person name="Foster-Nyarko E."/>
            <person name="Jarju S."/>
            <person name="Secka A."/>
            <person name="Antonio M."/>
            <person name="Oren A."/>
            <person name="Chaudhuri R.R."/>
            <person name="La Ragione R."/>
            <person name="Hildebrand F."/>
            <person name="Pallen M.J."/>
        </authorList>
    </citation>
    <scope>NUCLEOTIDE SEQUENCE</scope>
    <source>
        <strain evidence="17">B3-4054</strain>
    </source>
</reference>
<evidence type="ECO:0000256" key="5">
    <source>
        <dbReference type="ARBA" id="ARBA00022960"/>
    </source>
</evidence>
<dbReference type="EC" id="2.4.99.28" evidence="14"/>
<evidence type="ECO:0000256" key="9">
    <source>
        <dbReference type="ARBA" id="ARBA00032370"/>
    </source>
</evidence>
<keyword evidence="5" id="KW-0133">Cell shape</keyword>
<keyword evidence="7 16" id="KW-1133">Transmembrane helix</keyword>
<evidence type="ECO:0000256" key="4">
    <source>
        <dbReference type="ARBA" id="ARBA00022692"/>
    </source>
</evidence>
<dbReference type="GO" id="GO:0008360">
    <property type="term" value="P:regulation of cell shape"/>
    <property type="evidence" value="ECO:0007669"/>
    <property type="project" value="UniProtKB-KW"/>
</dbReference>
<evidence type="ECO:0000313" key="18">
    <source>
        <dbReference type="Proteomes" id="UP000823616"/>
    </source>
</evidence>